<feature type="compositionally biased region" description="Low complexity" evidence="1">
    <location>
        <begin position="63"/>
        <end position="78"/>
    </location>
</feature>
<evidence type="ECO:0000313" key="3">
    <source>
        <dbReference type="EMBL" id="MBO0347225.1"/>
    </source>
</evidence>
<proteinExistence type="predicted"/>
<dbReference type="EMBL" id="JAFLNF010000009">
    <property type="protein sequence ID" value="MBO0347225.1"/>
    <property type="molecule type" value="Genomic_DNA"/>
</dbReference>
<accession>A0A939J6U0</accession>
<dbReference type="AlphaFoldDB" id="A0A939J6U0"/>
<dbReference type="InterPro" id="IPR002625">
    <property type="entry name" value="Smr_dom"/>
</dbReference>
<dbReference type="RefSeq" id="WP_206944053.1">
    <property type="nucleotide sequence ID" value="NZ_JAFLNF010000009.1"/>
</dbReference>
<name>A0A939J6U0_9HYPH</name>
<evidence type="ECO:0000256" key="1">
    <source>
        <dbReference type="SAM" id="MobiDB-lite"/>
    </source>
</evidence>
<dbReference type="Proteomes" id="UP000664779">
    <property type="component" value="Unassembled WGS sequence"/>
</dbReference>
<dbReference type="PANTHER" id="PTHR35562:SF2">
    <property type="entry name" value="DNA ENDONUCLEASE SMRA-RELATED"/>
    <property type="match status" value="1"/>
</dbReference>
<dbReference type="SMART" id="SM00463">
    <property type="entry name" value="SMR"/>
    <property type="match status" value="1"/>
</dbReference>
<evidence type="ECO:0000313" key="4">
    <source>
        <dbReference type="Proteomes" id="UP000664779"/>
    </source>
</evidence>
<dbReference type="SUPFAM" id="SSF160443">
    <property type="entry name" value="SMR domain-like"/>
    <property type="match status" value="1"/>
</dbReference>
<keyword evidence="4" id="KW-1185">Reference proteome</keyword>
<dbReference type="InterPro" id="IPR036063">
    <property type="entry name" value="Smr_dom_sf"/>
</dbReference>
<feature type="domain" description="Smr" evidence="2">
    <location>
        <begin position="110"/>
        <end position="204"/>
    </location>
</feature>
<gene>
    <name evidence="3" type="ORF">J0X15_18495</name>
</gene>
<reference evidence="3" key="1">
    <citation type="submission" date="2021-03" db="EMBL/GenBank/DDBJ databases">
        <title>Roseibium sp. CAU 1637 isolated from Incheon.</title>
        <authorList>
            <person name="Kim W."/>
        </authorList>
    </citation>
    <scope>NUCLEOTIDE SEQUENCE</scope>
    <source>
        <strain evidence="3">CAU 1637</strain>
    </source>
</reference>
<protein>
    <submittedName>
        <fullName evidence="3">Smr/MutS family protein</fullName>
    </submittedName>
</protein>
<organism evidence="3 4">
    <name type="scientific">Roseibium limicola</name>
    <dbReference type="NCBI Taxonomy" id="2816037"/>
    <lineage>
        <taxon>Bacteria</taxon>
        <taxon>Pseudomonadati</taxon>
        <taxon>Pseudomonadota</taxon>
        <taxon>Alphaproteobacteria</taxon>
        <taxon>Hyphomicrobiales</taxon>
        <taxon>Stappiaceae</taxon>
        <taxon>Roseibium</taxon>
    </lineage>
</organism>
<dbReference type="PROSITE" id="PS50828">
    <property type="entry name" value="SMR"/>
    <property type="match status" value="1"/>
</dbReference>
<dbReference type="Pfam" id="PF01713">
    <property type="entry name" value="Smr"/>
    <property type="match status" value="1"/>
</dbReference>
<evidence type="ECO:0000259" key="2">
    <source>
        <dbReference type="PROSITE" id="PS50828"/>
    </source>
</evidence>
<dbReference type="Gene3D" id="3.30.1370.110">
    <property type="match status" value="1"/>
</dbReference>
<feature type="compositionally biased region" description="Pro residues" evidence="1">
    <location>
        <begin position="79"/>
        <end position="89"/>
    </location>
</feature>
<comment type="caution">
    <text evidence="3">The sequence shown here is derived from an EMBL/GenBank/DDBJ whole genome shotgun (WGS) entry which is preliminary data.</text>
</comment>
<feature type="region of interest" description="Disordered" evidence="1">
    <location>
        <begin position="46"/>
        <end position="90"/>
    </location>
</feature>
<dbReference type="PANTHER" id="PTHR35562">
    <property type="entry name" value="DNA ENDONUCLEASE SMRA-RELATED"/>
    <property type="match status" value="1"/>
</dbReference>
<sequence length="207" mass="22990">MSEKQRRTKKQLTDEDRVLWSKVAKTLTPLEPQKAKVVRPDDITFAELMDDGRREDASQASGKTASKPTPPTATAMRAPKPPPGPPPLHPLEHKVRKKVARGLKPIDARIDLHGLRQDEAHTRLRGFLHDAQGRGHKLVLVITGKGGTGSRTGSWSGIHGEERGVLRRVVPQWLALPDMRTLVIGYEEANISHGGSGALYVRIRRRR</sequence>